<dbReference type="EMBL" id="PXWF02000307">
    <property type="protein sequence ID" value="PWF41763.1"/>
    <property type="molecule type" value="Genomic_DNA"/>
</dbReference>
<sequence>MTIDSFTTLLDAARAQDQPQRMLFAFARAELPDGAGSAERSAFAERRGGALAPVMCVDKTLDELGSFEELVAESRHTGADWDIVFVSSMSGRGGQVPASSEAEAPLNMMVTYIHTGEIGRFLAFAKDGQLVKFAPAA</sequence>
<dbReference type="Proteomes" id="UP000241421">
    <property type="component" value="Unassembled WGS sequence"/>
</dbReference>
<organism evidence="1 2">
    <name type="scientific">Massilia glaciei</name>
    <dbReference type="NCBI Taxonomy" id="1524097"/>
    <lineage>
        <taxon>Bacteria</taxon>
        <taxon>Pseudomonadati</taxon>
        <taxon>Pseudomonadota</taxon>
        <taxon>Betaproteobacteria</taxon>
        <taxon>Burkholderiales</taxon>
        <taxon>Oxalobacteraceae</taxon>
        <taxon>Telluria group</taxon>
        <taxon>Massilia</taxon>
    </lineage>
</organism>
<proteinExistence type="predicted"/>
<evidence type="ECO:0000313" key="2">
    <source>
        <dbReference type="Proteomes" id="UP000241421"/>
    </source>
</evidence>
<name>A0A2U2HEB0_9BURK</name>
<accession>A0A2U2HEB0</accession>
<reference evidence="1 2" key="1">
    <citation type="submission" date="2018-04" db="EMBL/GenBank/DDBJ databases">
        <title>Massilia violaceinigra sp. nov., a novel purple-pigmented bacterium isolated from Tianshan glacier, Xinjiang, China.</title>
        <authorList>
            <person name="Wang H."/>
        </authorList>
    </citation>
    <scope>NUCLEOTIDE SEQUENCE [LARGE SCALE GENOMIC DNA]</scope>
    <source>
        <strain evidence="1 2">B448-2</strain>
    </source>
</reference>
<keyword evidence="2" id="KW-1185">Reference proteome</keyword>
<evidence type="ECO:0000313" key="1">
    <source>
        <dbReference type="EMBL" id="PWF41763.1"/>
    </source>
</evidence>
<dbReference type="AlphaFoldDB" id="A0A2U2HEB0"/>
<protein>
    <submittedName>
        <fullName evidence="1">Ribonucleotide reductase subunit alpha</fullName>
    </submittedName>
</protein>
<dbReference type="RefSeq" id="WP_106759854.1">
    <property type="nucleotide sequence ID" value="NZ_PXWF02000307.1"/>
</dbReference>
<gene>
    <name evidence="1" type="ORF">C7C56_023845</name>
</gene>
<comment type="caution">
    <text evidence="1">The sequence shown here is derived from an EMBL/GenBank/DDBJ whole genome shotgun (WGS) entry which is preliminary data.</text>
</comment>
<dbReference type="OrthoDB" id="6182044at2"/>